<dbReference type="RefSeq" id="XP_058328118.1">
    <property type="nucleotide sequence ID" value="XM_058477773.1"/>
</dbReference>
<evidence type="ECO:0000256" key="2">
    <source>
        <dbReference type="ARBA" id="ARBA00006757"/>
    </source>
</evidence>
<organism evidence="8 9">
    <name type="scientific">Penicillium chermesinum</name>
    <dbReference type="NCBI Taxonomy" id="63820"/>
    <lineage>
        <taxon>Eukaryota</taxon>
        <taxon>Fungi</taxon>
        <taxon>Dikarya</taxon>
        <taxon>Ascomycota</taxon>
        <taxon>Pezizomycotina</taxon>
        <taxon>Eurotiomycetes</taxon>
        <taxon>Eurotiomycetidae</taxon>
        <taxon>Eurotiales</taxon>
        <taxon>Aspergillaceae</taxon>
        <taxon>Penicillium</taxon>
    </lineage>
</organism>
<comment type="caution">
    <text evidence="8">The sequence shown here is derived from an EMBL/GenBank/DDBJ whole genome shotgun (WGS) entry which is preliminary data.</text>
</comment>
<dbReference type="Proteomes" id="UP001150941">
    <property type="component" value="Unassembled WGS sequence"/>
</dbReference>
<reference evidence="8" key="2">
    <citation type="journal article" date="2023" name="IMA Fungus">
        <title>Comparative genomic study of the Penicillium genus elucidates a diverse pangenome and 15 lateral gene transfer events.</title>
        <authorList>
            <person name="Petersen C."/>
            <person name="Sorensen T."/>
            <person name="Nielsen M.R."/>
            <person name="Sondergaard T.E."/>
            <person name="Sorensen J.L."/>
            <person name="Fitzpatrick D.A."/>
            <person name="Frisvad J.C."/>
            <person name="Nielsen K.L."/>
        </authorList>
    </citation>
    <scope>NUCLEOTIDE SEQUENCE</scope>
    <source>
        <strain evidence="8">IBT 19713</strain>
    </source>
</reference>
<feature type="transmembrane region" description="Helical" evidence="7">
    <location>
        <begin position="112"/>
        <end position="129"/>
    </location>
</feature>
<evidence type="ECO:0000256" key="7">
    <source>
        <dbReference type="SAM" id="Phobius"/>
    </source>
</evidence>
<evidence type="ECO:0000256" key="3">
    <source>
        <dbReference type="ARBA" id="ARBA00022692"/>
    </source>
</evidence>
<sequence length="243" mass="27016">MGGATLLSAALEYRAQLESVAEFLRILAGICWTLNYFSMMYVSGREKIPNTGVFPLCCDIAWEFVYAFIHPTASAHWQGGVKVWFLVHCAVVTYILKFAPNEWDDTPIVKRNIRFIYGAVTLGFLGAQWSFAEEVGPDLGFFYGGVLCQTLASLGPICQLLARNSTRGSSLLTWGLRATATVGGFIKLSIYYICDIPAGPWFESPMCKFYIILTLVLDVSYPFLYSAVRRQELASAAAPKKRN</sequence>
<dbReference type="GeneID" id="83205076"/>
<accession>A0A9W9NPX4</accession>
<dbReference type="PANTHER" id="PTHR42038:SF2">
    <property type="entry name" value="TERPENE CYCLASE AUSL"/>
    <property type="match status" value="1"/>
</dbReference>
<comment type="similarity">
    <text evidence="2">Belongs to the paxB family.</text>
</comment>
<evidence type="ECO:0000256" key="1">
    <source>
        <dbReference type="ARBA" id="ARBA00004141"/>
    </source>
</evidence>
<feature type="transmembrane region" description="Helical" evidence="7">
    <location>
        <begin position="174"/>
        <end position="193"/>
    </location>
</feature>
<dbReference type="EMBL" id="JAPQKS010000006">
    <property type="protein sequence ID" value="KAJ5223935.1"/>
    <property type="molecule type" value="Genomic_DNA"/>
</dbReference>
<evidence type="ECO:0000313" key="8">
    <source>
        <dbReference type="EMBL" id="KAJ5223935.1"/>
    </source>
</evidence>
<dbReference type="GO" id="GO:0016829">
    <property type="term" value="F:lyase activity"/>
    <property type="evidence" value="ECO:0007669"/>
    <property type="project" value="UniProtKB-KW"/>
</dbReference>
<evidence type="ECO:0000256" key="4">
    <source>
        <dbReference type="ARBA" id="ARBA00022989"/>
    </source>
</evidence>
<dbReference type="Pfam" id="PF25129">
    <property type="entry name" value="Pyr4-TMTC"/>
    <property type="match status" value="1"/>
</dbReference>
<keyword evidence="9" id="KW-1185">Reference proteome</keyword>
<feature type="transmembrane region" description="Helical" evidence="7">
    <location>
        <begin position="81"/>
        <end position="100"/>
    </location>
</feature>
<dbReference type="OrthoDB" id="5294024at2759"/>
<proteinExistence type="inferred from homology"/>
<dbReference type="AlphaFoldDB" id="A0A9W9NPX4"/>
<name>A0A9W9NPX4_9EURO</name>
<evidence type="ECO:0000256" key="5">
    <source>
        <dbReference type="ARBA" id="ARBA00023136"/>
    </source>
</evidence>
<feature type="transmembrane region" description="Helical" evidence="7">
    <location>
        <begin position="141"/>
        <end position="162"/>
    </location>
</feature>
<evidence type="ECO:0000256" key="6">
    <source>
        <dbReference type="ARBA" id="ARBA00023239"/>
    </source>
</evidence>
<protein>
    <recommendedName>
        <fullName evidence="10">Terpene cyclase</fullName>
    </recommendedName>
</protein>
<dbReference type="InterPro" id="IPR039020">
    <property type="entry name" value="PaxB-like"/>
</dbReference>
<keyword evidence="6" id="KW-0456">Lyase</keyword>
<keyword evidence="4 7" id="KW-1133">Transmembrane helix</keyword>
<evidence type="ECO:0008006" key="10">
    <source>
        <dbReference type="Google" id="ProtNLM"/>
    </source>
</evidence>
<feature type="transmembrane region" description="Helical" evidence="7">
    <location>
        <begin position="20"/>
        <end position="39"/>
    </location>
</feature>
<gene>
    <name evidence="8" type="ORF">N7468_008477</name>
</gene>
<keyword evidence="5 7" id="KW-0472">Membrane</keyword>
<comment type="subcellular location">
    <subcellularLocation>
        <location evidence="1">Membrane</location>
        <topology evidence="1">Multi-pass membrane protein</topology>
    </subcellularLocation>
</comment>
<reference evidence="8" key="1">
    <citation type="submission" date="2022-11" db="EMBL/GenBank/DDBJ databases">
        <authorList>
            <person name="Petersen C."/>
        </authorList>
    </citation>
    <scope>NUCLEOTIDE SEQUENCE</scope>
    <source>
        <strain evidence="8">IBT 19713</strain>
    </source>
</reference>
<keyword evidence="3 7" id="KW-0812">Transmembrane</keyword>
<dbReference type="PANTHER" id="PTHR42038">
    <property type="match status" value="1"/>
</dbReference>
<evidence type="ECO:0000313" key="9">
    <source>
        <dbReference type="Proteomes" id="UP001150941"/>
    </source>
</evidence>
<dbReference type="GO" id="GO:0016020">
    <property type="term" value="C:membrane"/>
    <property type="evidence" value="ECO:0007669"/>
    <property type="project" value="UniProtKB-SubCell"/>
</dbReference>
<feature type="transmembrane region" description="Helical" evidence="7">
    <location>
        <begin position="209"/>
        <end position="228"/>
    </location>
</feature>